<keyword evidence="2" id="KW-1185">Reference proteome</keyword>
<evidence type="ECO:0000313" key="1">
    <source>
        <dbReference type="EMBL" id="KAG0687830.1"/>
    </source>
</evidence>
<dbReference type="OrthoDB" id="10647401at2759"/>
<organism evidence="1 2">
    <name type="scientific">Pichia californica</name>
    <dbReference type="NCBI Taxonomy" id="460514"/>
    <lineage>
        <taxon>Eukaryota</taxon>
        <taxon>Fungi</taxon>
        <taxon>Dikarya</taxon>
        <taxon>Ascomycota</taxon>
        <taxon>Saccharomycotina</taxon>
        <taxon>Pichiomycetes</taxon>
        <taxon>Pichiales</taxon>
        <taxon>Pichiaceae</taxon>
        <taxon>Pichia</taxon>
    </lineage>
</organism>
<dbReference type="EMBL" id="PUHW01000211">
    <property type="protein sequence ID" value="KAG0687830.1"/>
    <property type="molecule type" value="Genomic_DNA"/>
</dbReference>
<accession>A0A9P7BF85</accession>
<dbReference type="Proteomes" id="UP000697127">
    <property type="component" value="Unassembled WGS sequence"/>
</dbReference>
<evidence type="ECO:0000313" key="2">
    <source>
        <dbReference type="Proteomes" id="UP000697127"/>
    </source>
</evidence>
<protein>
    <submittedName>
        <fullName evidence="1">Uncharacterized protein</fullName>
    </submittedName>
</protein>
<proteinExistence type="predicted"/>
<comment type="caution">
    <text evidence="1">The sequence shown here is derived from an EMBL/GenBank/DDBJ whole genome shotgun (WGS) entry which is preliminary data.</text>
</comment>
<dbReference type="AlphaFoldDB" id="A0A9P7BF85"/>
<gene>
    <name evidence="1" type="ORF">C6P40_001834</name>
</gene>
<sequence length="159" mass="19141">MSVLFECRLSKVSEYNSDIQQWKSFQSFGLSFNIKIIKNLNSEIDLIINHENNELFKILNINNNNKMMKIYKREPDLAIKYFDLNFKNWKKLQITLDLINYEFNYYLKLIKFFEIFKIEIINKELGNSNNSNIKDLSDDEFLNYLNLKIKDPEFILLVC</sequence>
<reference evidence="1" key="1">
    <citation type="submission" date="2020-11" db="EMBL/GenBank/DDBJ databases">
        <title>Kefir isolates.</title>
        <authorList>
            <person name="Marcisauskas S."/>
            <person name="Kim Y."/>
            <person name="Blasche S."/>
        </authorList>
    </citation>
    <scope>NUCLEOTIDE SEQUENCE</scope>
    <source>
        <strain evidence="1">Olga-1</strain>
    </source>
</reference>
<name>A0A9P7BF85_9ASCO</name>